<accession>A0A511D253</accession>
<dbReference type="EMBL" id="BJVI01000026">
    <property type="protein sequence ID" value="GEL18860.1"/>
    <property type="molecule type" value="Genomic_DNA"/>
</dbReference>
<comment type="caution">
    <text evidence="1">The sequence shown here is derived from an EMBL/GenBank/DDBJ whole genome shotgun (WGS) entry which is preliminary data.</text>
</comment>
<proteinExistence type="predicted"/>
<dbReference type="STRING" id="1123024.GCA_000423625_01706"/>
<gene>
    <name evidence="1" type="ORF">PA7_26970</name>
</gene>
<name>A0A511D253_9PSEU</name>
<organism evidence="1 2">
    <name type="scientific">Pseudonocardia asaccharolytica DSM 44247 = NBRC 16224</name>
    <dbReference type="NCBI Taxonomy" id="1123024"/>
    <lineage>
        <taxon>Bacteria</taxon>
        <taxon>Bacillati</taxon>
        <taxon>Actinomycetota</taxon>
        <taxon>Actinomycetes</taxon>
        <taxon>Pseudonocardiales</taxon>
        <taxon>Pseudonocardiaceae</taxon>
        <taxon>Pseudonocardia</taxon>
    </lineage>
</organism>
<evidence type="ECO:0000313" key="1">
    <source>
        <dbReference type="EMBL" id="GEL18860.1"/>
    </source>
</evidence>
<reference evidence="1 2" key="1">
    <citation type="submission" date="2019-07" db="EMBL/GenBank/DDBJ databases">
        <title>Whole genome shotgun sequence of Pseudonocardia asaccharolytica NBRC 16224.</title>
        <authorList>
            <person name="Hosoyama A."/>
            <person name="Uohara A."/>
            <person name="Ohji S."/>
            <person name="Ichikawa N."/>
        </authorList>
    </citation>
    <scope>NUCLEOTIDE SEQUENCE [LARGE SCALE GENOMIC DNA]</scope>
    <source>
        <strain evidence="1 2">NBRC 16224</strain>
    </source>
</reference>
<sequence>MLPTDIHPKHHMGVSVPEILAWRSGSRLDATRWRILHSMKLDVRLIDHAHRPATALPRAVLEAPLPPGAVPIDLAAPRSAPGRMR</sequence>
<keyword evidence="2" id="KW-1185">Reference proteome</keyword>
<evidence type="ECO:0000313" key="2">
    <source>
        <dbReference type="Proteomes" id="UP000321328"/>
    </source>
</evidence>
<dbReference type="Proteomes" id="UP000321328">
    <property type="component" value="Unassembled WGS sequence"/>
</dbReference>
<protein>
    <submittedName>
        <fullName evidence="1">Uncharacterized protein</fullName>
    </submittedName>
</protein>
<dbReference type="AlphaFoldDB" id="A0A511D253"/>